<accession>A0ABY9C7X4</accession>
<reference evidence="2 3" key="1">
    <citation type="journal article" date="2023" name="Hortic Res">
        <title>The complete reference genome for grapevine (Vitis vinifera L.) genetics and breeding.</title>
        <authorList>
            <person name="Shi X."/>
            <person name="Cao S."/>
            <person name="Wang X."/>
            <person name="Huang S."/>
            <person name="Wang Y."/>
            <person name="Liu Z."/>
            <person name="Liu W."/>
            <person name="Leng X."/>
            <person name="Peng Y."/>
            <person name="Wang N."/>
            <person name="Wang Y."/>
            <person name="Ma Z."/>
            <person name="Xu X."/>
            <person name="Zhang F."/>
            <person name="Xue H."/>
            <person name="Zhong H."/>
            <person name="Wang Y."/>
            <person name="Zhang K."/>
            <person name="Velt A."/>
            <person name="Avia K."/>
            <person name="Holtgrawe D."/>
            <person name="Grimplet J."/>
            <person name="Matus J.T."/>
            <person name="Ware D."/>
            <person name="Wu X."/>
            <person name="Wang H."/>
            <person name="Liu C."/>
            <person name="Fang Y."/>
            <person name="Rustenholz C."/>
            <person name="Cheng Z."/>
            <person name="Xiao H."/>
            <person name="Zhou Y."/>
        </authorList>
    </citation>
    <scope>NUCLEOTIDE SEQUENCE [LARGE SCALE GENOMIC DNA]</scope>
    <source>
        <strain evidence="3">cv. Pinot noir / PN40024</strain>
        <tissue evidence="2">Leaf</tissue>
    </source>
</reference>
<evidence type="ECO:0000313" key="2">
    <source>
        <dbReference type="EMBL" id="WJZ91157.1"/>
    </source>
</evidence>
<name>A0ABY9C7X4_VITVI</name>
<keyword evidence="1" id="KW-0812">Transmembrane</keyword>
<feature type="transmembrane region" description="Helical" evidence="1">
    <location>
        <begin position="155"/>
        <end position="182"/>
    </location>
</feature>
<evidence type="ECO:0000313" key="3">
    <source>
        <dbReference type="Proteomes" id="UP001227230"/>
    </source>
</evidence>
<sequence>MDPHGLARSSSLTGRSLRCGHDRYLIMIPLWSILGAIQLGPHLSVLRCHHASPSGRAIISRFRCSKPFSSHLRLAFGAIVITPQFDVHCHIPILGIHSHHHIFVRCSKSSSLRSLTFRVTFSVSAFRAIISFQFWRSEPSLSHSRFRRSEPSSLLSLTCRVTFPVLAFKAIIASSLAFRAIVITSQYRRSEPS</sequence>
<proteinExistence type="predicted"/>
<dbReference type="EMBL" id="CP126654">
    <property type="protein sequence ID" value="WJZ91157.1"/>
    <property type="molecule type" value="Genomic_DNA"/>
</dbReference>
<protein>
    <submittedName>
        <fullName evidence="2">Uncharacterized protein</fullName>
    </submittedName>
</protein>
<organism evidence="2 3">
    <name type="scientific">Vitis vinifera</name>
    <name type="common">Grape</name>
    <dbReference type="NCBI Taxonomy" id="29760"/>
    <lineage>
        <taxon>Eukaryota</taxon>
        <taxon>Viridiplantae</taxon>
        <taxon>Streptophyta</taxon>
        <taxon>Embryophyta</taxon>
        <taxon>Tracheophyta</taxon>
        <taxon>Spermatophyta</taxon>
        <taxon>Magnoliopsida</taxon>
        <taxon>eudicotyledons</taxon>
        <taxon>Gunneridae</taxon>
        <taxon>Pentapetalae</taxon>
        <taxon>rosids</taxon>
        <taxon>Vitales</taxon>
        <taxon>Vitaceae</taxon>
        <taxon>Viteae</taxon>
        <taxon>Vitis</taxon>
    </lineage>
</organism>
<keyword evidence="1" id="KW-0472">Membrane</keyword>
<dbReference type="Proteomes" id="UP001227230">
    <property type="component" value="Chromosome 7"/>
</dbReference>
<keyword evidence="1" id="KW-1133">Transmembrane helix</keyword>
<evidence type="ECO:0000256" key="1">
    <source>
        <dbReference type="SAM" id="Phobius"/>
    </source>
</evidence>
<gene>
    <name evidence="2" type="ORF">VitviT2T_010256</name>
</gene>
<keyword evidence="3" id="KW-1185">Reference proteome</keyword>